<dbReference type="RefSeq" id="WP_183834858.1">
    <property type="nucleotide sequence ID" value="NZ_BJVQ01000037.1"/>
</dbReference>
<organism evidence="2 4">
    <name type="scientific">Cellulomonas hominis</name>
    <dbReference type="NCBI Taxonomy" id="156981"/>
    <lineage>
        <taxon>Bacteria</taxon>
        <taxon>Bacillati</taxon>
        <taxon>Actinomycetota</taxon>
        <taxon>Actinomycetes</taxon>
        <taxon>Micrococcales</taxon>
        <taxon>Cellulomonadaceae</taxon>
        <taxon>Cellulomonas</taxon>
    </lineage>
</organism>
<reference evidence="2 4" key="1">
    <citation type="submission" date="2019-07" db="EMBL/GenBank/DDBJ databases">
        <title>Whole genome shotgun sequence of Cellulomonas hominis NBRC 16055.</title>
        <authorList>
            <person name="Hosoyama A."/>
            <person name="Uohara A."/>
            <person name="Ohji S."/>
            <person name="Ichikawa N."/>
        </authorList>
    </citation>
    <scope>NUCLEOTIDE SEQUENCE [LARGE SCALE GENOMIC DNA]</scope>
    <source>
        <strain evidence="2 4">NBRC 16055</strain>
    </source>
</reference>
<dbReference type="EMBL" id="BJVQ01000037">
    <property type="protein sequence ID" value="GEL47405.1"/>
    <property type="molecule type" value="Genomic_DNA"/>
</dbReference>
<dbReference type="Proteomes" id="UP000321723">
    <property type="component" value="Unassembled WGS sequence"/>
</dbReference>
<dbReference type="Proteomes" id="UP000564629">
    <property type="component" value="Unassembled WGS sequence"/>
</dbReference>
<evidence type="ECO:0000313" key="5">
    <source>
        <dbReference type="Proteomes" id="UP000564629"/>
    </source>
</evidence>
<evidence type="ECO:0000313" key="3">
    <source>
        <dbReference type="EMBL" id="MBB5472487.1"/>
    </source>
</evidence>
<proteinExistence type="predicted"/>
<dbReference type="InterPro" id="IPR024411">
    <property type="entry name" value="Tail_terminator_phage"/>
</dbReference>
<name>A0A511FDS5_9CELL</name>
<evidence type="ECO:0000313" key="2">
    <source>
        <dbReference type="EMBL" id="GEL47405.1"/>
    </source>
</evidence>
<dbReference type="EMBL" id="JACHDN010000001">
    <property type="protein sequence ID" value="MBB5472487.1"/>
    <property type="molecule type" value="Genomic_DNA"/>
</dbReference>
<accession>A0A511FDS5</accession>
<reference evidence="3 5" key="2">
    <citation type="submission" date="2020-08" db="EMBL/GenBank/DDBJ databases">
        <title>Sequencing the genomes of 1000 actinobacteria strains.</title>
        <authorList>
            <person name="Klenk H.-P."/>
        </authorList>
    </citation>
    <scope>NUCLEOTIDE SEQUENCE [LARGE SCALE GENOMIC DNA]</scope>
    <source>
        <strain evidence="3 5">DSM 9581</strain>
    </source>
</reference>
<protein>
    <recommendedName>
        <fullName evidence="6">DUF3168 domain-containing protein</fullName>
    </recommendedName>
</protein>
<evidence type="ECO:0000256" key="1">
    <source>
        <dbReference type="SAM" id="MobiDB-lite"/>
    </source>
</evidence>
<dbReference type="Pfam" id="PF12691">
    <property type="entry name" value="Phage_tail_terminator_6"/>
    <property type="match status" value="1"/>
</dbReference>
<gene>
    <name evidence="2" type="ORF">CHO01_25210</name>
    <name evidence="3" type="ORF">HNR08_001223</name>
</gene>
<evidence type="ECO:0008006" key="6">
    <source>
        <dbReference type="Google" id="ProtNLM"/>
    </source>
</evidence>
<keyword evidence="4" id="KW-1185">Reference proteome</keyword>
<feature type="region of interest" description="Disordered" evidence="1">
    <location>
        <begin position="117"/>
        <end position="143"/>
    </location>
</feature>
<comment type="caution">
    <text evidence="2">The sequence shown here is derived from an EMBL/GenBank/DDBJ whole genome shotgun (WGS) entry which is preliminary data.</text>
</comment>
<dbReference type="AlphaFoldDB" id="A0A511FDS5"/>
<evidence type="ECO:0000313" key="4">
    <source>
        <dbReference type="Proteomes" id="UP000321723"/>
    </source>
</evidence>
<sequence length="143" mass="15080">MNTVRVSHVLRGIAAHLHAAGVGVWTGPEEVAPAGKTLIALKRLPPSPDRALAISVYDLDLDVELPNTGVMVQILSRAPGAADEVDDLADDALEAMHAVHHATWGALRVARCVHESTAPLGADGNGREERSDNYRIVTQGGTP</sequence>